<dbReference type="GO" id="GO:0005794">
    <property type="term" value="C:Golgi apparatus"/>
    <property type="evidence" value="ECO:0007669"/>
    <property type="project" value="TreeGrafter"/>
</dbReference>
<evidence type="ECO:0000256" key="6">
    <source>
        <dbReference type="PIRNR" id="PIRNR015840"/>
    </source>
</evidence>
<dbReference type="VEuPathDB" id="FungiDB:AMAG_11965"/>
<sequence length="345" mass="38801">MIPVLALLGLIFVPLGAFLWIDGHRVFELAIDYTMCRQLAPTGSLAPLPPMRLATVRGAARGTNLLVHWKRDLVQGRGAQCTLEFTLPRKLKPPVFMYYRLTNFYQNHRRYSRSFSDKQLRGEPVHPEGIDVACRPYGRVAPHSDVVYYPCGLIANTFFNDTISDLTEVATNTTYEFTERGIAWPSDRRKYAPLRDFDPDLHVPPPNWVATYGGRYTEMPDLANNERFQVWMRTSGLPNFYKLYGRNDSEPLERGTYRVVITDNYNVADIKGTKSLAISTSAMLGGYNPYLGALYMGTGTICLALAAIFWVRHRTNPRALGDHRYLSWVQAMGGVAGAPAPGKPS</sequence>
<evidence type="ECO:0000313" key="8">
    <source>
        <dbReference type="EMBL" id="KNE67506.1"/>
    </source>
</evidence>
<comment type="subcellular location">
    <subcellularLocation>
        <location evidence="1">Membrane</location>
        <topology evidence="1">Multi-pass membrane protein</topology>
    </subcellularLocation>
</comment>
<accession>A0A0L0SYD7</accession>
<dbReference type="Proteomes" id="UP000054350">
    <property type="component" value="Unassembled WGS sequence"/>
</dbReference>
<dbReference type="STRING" id="578462.A0A0L0SYD7"/>
<dbReference type="InterPro" id="IPR005045">
    <property type="entry name" value="CDC50/LEM3_fam"/>
</dbReference>
<organism evidence="8 9">
    <name type="scientific">Allomyces macrogynus (strain ATCC 38327)</name>
    <name type="common">Allomyces javanicus var. macrogynus</name>
    <dbReference type="NCBI Taxonomy" id="578462"/>
    <lineage>
        <taxon>Eukaryota</taxon>
        <taxon>Fungi</taxon>
        <taxon>Fungi incertae sedis</taxon>
        <taxon>Blastocladiomycota</taxon>
        <taxon>Blastocladiomycetes</taxon>
        <taxon>Blastocladiales</taxon>
        <taxon>Blastocladiaceae</taxon>
        <taxon>Allomyces</taxon>
    </lineage>
</organism>
<protein>
    <recommendedName>
        <fullName evidence="10">Cell cycle control protein</fullName>
    </recommendedName>
</protein>
<dbReference type="Pfam" id="PF03381">
    <property type="entry name" value="CDC50"/>
    <property type="match status" value="1"/>
</dbReference>
<keyword evidence="4 7" id="KW-1133">Transmembrane helix</keyword>
<reference evidence="9" key="2">
    <citation type="submission" date="2009-11" db="EMBL/GenBank/DDBJ databases">
        <title>The Genome Sequence of Allomyces macrogynus strain ATCC 38327.</title>
        <authorList>
            <consortium name="The Broad Institute Genome Sequencing Platform"/>
            <person name="Russ C."/>
            <person name="Cuomo C."/>
            <person name="Shea T."/>
            <person name="Young S.K."/>
            <person name="Zeng Q."/>
            <person name="Koehrsen M."/>
            <person name="Haas B."/>
            <person name="Borodovsky M."/>
            <person name="Guigo R."/>
            <person name="Alvarado L."/>
            <person name="Berlin A."/>
            <person name="Borenstein D."/>
            <person name="Chen Z."/>
            <person name="Engels R."/>
            <person name="Freedman E."/>
            <person name="Gellesch M."/>
            <person name="Goldberg J."/>
            <person name="Griggs A."/>
            <person name="Gujja S."/>
            <person name="Heiman D."/>
            <person name="Hepburn T."/>
            <person name="Howarth C."/>
            <person name="Jen D."/>
            <person name="Larson L."/>
            <person name="Lewis B."/>
            <person name="Mehta T."/>
            <person name="Park D."/>
            <person name="Pearson M."/>
            <person name="Roberts A."/>
            <person name="Saif S."/>
            <person name="Shenoy N."/>
            <person name="Sisk P."/>
            <person name="Stolte C."/>
            <person name="Sykes S."/>
            <person name="Walk T."/>
            <person name="White J."/>
            <person name="Yandava C."/>
            <person name="Burger G."/>
            <person name="Gray M.W."/>
            <person name="Holland P.W.H."/>
            <person name="King N."/>
            <person name="Lang F.B.F."/>
            <person name="Roger A.J."/>
            <person name="Ruiz-Trillo I."/>
            <person name="Lander E."/>
            <person name="Nusbaum C."/>
        </authorList>
    </citation>
    <scope>NUCLEOTIDE SEQUENCE [LARGE SCALE GENOMIC DNA]</scope>
    <source>
        <strain evidence="9">ATCC 38327</strain>
    </source>
</reference>
<dbReference type="PANTHER" id="PTHR10926">
    <property type="entry name" value="CELL CYCLE CONTROL PROTEIN 50"/>
    <property type="match status" value="1"/>
</dbReference>
<proteinExistence type="inferred from homology"/>
<evidence type="ECO:0000256" key="4">
    <source>
        <dbReference type="ARBA" id="ARBA00022989"/>
    </source>
</evidence>
<evidence type="ECO:0000256" key="3">
    <source>
        <dbReference type="ARBA" id="ARBA00022692"/>
    </source>
</evidence>
<comment type="similarity">
    <text evidence="2 6">Belongs to the CDC50/LEM3 family.</text>
</comment>
<dbReference type="GO" id="GO:0045332">
    <property type="term" value="P:phospholipid translocation"/>
    <property type="evidence" value="ECO:0007669"/>
    <property type="project" value="UniProtKB-UniRule"/>
</dbReference>
<dbReference type="AlphaFoldDB" id="A0A0L0SYD7"/>
<gene>
    <name evidence="8" type="ORF">AMAG_11965</name>
</gene>
<dbReference type="eggNOG" id="KOG2952">
    <property type="taxonomic scope" value="Eukaryota"/>
</dbReference>
<keyword evidence="3 7" id="KW-0812">Transmembrane</keyword>
<dbReference type="EMBL" id="GG745353">
    <property type="protein sequence ID" value="KNE67506.1"/>
    <property type="molecule type" value="Genomic_DNA"/>
</dbReference>
<evidence type="ECO:0008006" key="10">
    <source>
        <dbReference type="Google" id="ProtNLM"/>
    </source>
</evidence>
<evidence type="ECO:0000256" key="5">
    <source>
        <dbReference type="ARBA" id="ARBA00023136"/>
    </source>
</evidence>
<name>A0A0L0SYD7_ALLM3</name>
<dbReference type="PANTHER" id="PTHR10926:SF0">
    <property type="entry name" value="CDC50, ISOFORM A"/>
    <property type="match status" value="1"/>
</dbReference>
<reference evidence="8 9" key="1">
    <citation type="submission" date="2009-11" db="EMBL/GenBank/DDBJ databases">
        <title>Annotation of Allomyces macrogynus ATCC 38327.</title>
        <authorList>
            <consortium name="The Broad Institute Genome Sequencing Platform"/>
            <person name="Russ C."/>
            <person name="Cuomo C."/>
            <person name="Burger G."/>
            <person name="Gray M.W."/>
            <person name="Holland P.W.H."/>
            <person name="King N."/>
            <person name="Lang F.B.F."/>
            <person name="Roger A.J."/>
            <person name="Ruiz-Trillo I."/>
            <person name="Young S.K."/>
            <person name="Zeng Q."/>
            <person name="Gargeya S."/>
            <person name="Fitzgerald M."/>
            <person name="Haas B."/>
            <person name="Abouelleil A."/>
            <person name="Alvarado L."/>
            <person name="Arachchi H.M."/>
            <person name="Berlin A."/>
            <person name="Chapman S.B."/>
            <person name="Gearin G."/>
            <person name="Goldberg J."/>
            <person name="Griggs A."/>
            <person name="Gujja S."/>
            <person name="Hansen M."/>
            <person name="Heiman D."/>
            <person name="Howarth C."/>
            <person name="Larimer J."/>
            <person name="Lui A."/>
            <person name="MacDonald P.J.P."/>
            <person name="McCowen C."/>
            <person name="Montmayeur A."/>
            <person name="Murphy C."/>
            <person name="Neiman D."/>
            <person name="Pearson M."/>
            <person name="Priest M."/>
            <person name="Roberts A."/>
            <person name="Saif S."/>
            <person name="Shea T."/>
            <person name="Sisk P."/>
            <person name="Stolte C."/>
            <person name="Sykes S."/>
            <person name="Wortman J."/>
            <person name="Nusbaum C."/>
            <person name="Birren B."/>
        </authorList>
    </citation>
    <scope>NUCLEOTIDE SEQUENCE [LARGE SCALE GENOMIC DNA]</scope>
    <source>
        <strain evidence="8 9">ATCC 38327</strain>
    </source>
</reference>
<evidence type="ECO:0000256" key="1">
    <source>
        <dbReference type="ARBA" id="ARBA00004141"/>
    </source>
</evidence>
<keyword evidence="5 6" id="KW-0472">Membrane</keyword>
<dbReference type="PIRSF" id="PIRSF015840">
    <property type="entry name" value="DUF284_TM_euk"/>
    <property type="match status" value="1"/>
</dbReference>
<dbReference type="OrthoDB" id="340608at2759"/>
<evidence type="ECO:0000256" key="7">
    <source>
        <dbReference type="SAM" id="Phobius"/>
    </source>
</evidence>
<keyword evidence="9" id="KW-1185">Reference proteome</keyword>
<evidence type="ECO:0000256" key="2">
    <source>
        <dbReference type="ARBA" id="ARBA00009457"/>
    </source>
</evidence>
<dbReference type="GO" id="GO:0005886">
    <property type="term" value="C:plasma membrane"/>
    <property type="evidence" value="ECO:0007669"/>
    <property type="project" value="TreeGrafter"/>
</dbReference>
<evidence type="ECO:0000313" key="9">
    <source>
        <dbReference type="Proteomes" id="UP000054350"/>
    </source>
</evidence>
<dbReference type="GO" id="GO:0005783">
    <property type="term" value="C:endoplasmic reticulum"/>
    <property type="evidence" value="ECO:0007669"/>
    <property type="project" value="TreeGrafter"/>
</dbReference>
<feature type="transmembrane region" description="Helical" evidence="7">
    <location>
        <begin position="290"/>
        <end position="311"/>
    </location>
</feature>